<keyword evidence="9" id="KW-1185">Reference proteome</keyword>
<sequence>MNVEVFSLLTKKSFLPLFLTQFFGAFNDNAFKLAMLTLISYFLTQSQAYSEHYQALAGALFIIPFFIFSATAGQLADKFDKAVISRWVKILELFLMAIGGISLYFGNIILMMATLTGMGIHSTFFGPIKYAILPDHLPENQLMGATALIEGSTFFAILLGTTLGTLSIGGAQSGTVYAIGLTLIAAVFGLAASWFIPSAPPTAKNLTIDWRLFRATNRMIKDVFSNKEVIVAIIAISWFWMVGTIILTKLPDYANYVLRAETTVFAAFLALFSIGIALGSLCINQLLSGKVTLHYVPHTMLLLSIFACDLYWATPLYTSDLPLQTFSQFFTKPTHLRVTLDLFFLALSGGMFIVPLYTTLQVKSEGMFRARTIAANNIINAIFMVGGTLLVMLLLYLSLTIPQVFLITGLLNATAAIVLRFWLKKPPS</sequence>
<dbReference type="Proteomes" id="UP000054997">
    <property type="component" value="Unassembled WGS sequence"/>
</dbReference>
<feature type="transmembrane region" description="Helical" evidence="7">
    <location>
        <begin position="295"/>
        <end position="314"/>
    </location>
</feature>
<feature type="transmembrane region" description="Helical" evidence="7">
    <location>
        <begin position="404"/>
        <end position="423"/>
    </location>
</feature>
<dbReference type="RefSeq" id="WP_058528666.1">
    <property type="nucleotide sequence ID" value="NZ_CAAAHZ010000007.1"/>
</dbReference>
<dbReference type="STRING" id="45068.Llon_0654"/>
<evidence type="ECO:0000256" key="7">
    <source>
        <dbReference type="SAM" id="Phobius"/>
    </source>
</evidence>
<feature type="transmembrane region" description="Helical" evidence="7">
    <location>
        <begin position="93"/>
        <end position="121"/>
    </location>
</feature>
<dbReference type="PANTHER" id="PTHR43266:SF2">
    <property type="entry name" value="MAJOR FACILITATOR SUPERFAMILY (MFS) PROFILE DOMAIN-CONTAINING PROTEIN"/>
    <property type="match status" value="1"/>
</dbReference>
<accession>A0A0W0VQG6</accession>
<feature type="transmembrane region" description="Helical" evidence="7">
    <location>
        <begin position="20"/>
        <end position="43"/>
    </location>
</feature>
<protein>
    <submittedName>
        <fullName evidence="8">2-acylglycerophosphoethanolamine acyltransferase</fullName>
    </submittedName>
</protein>
<name>A0A0W0VQG6_9GAMM</name>
<keyword evidence="2" id="KW-0813">Transport</keyword>
<keyword evidence="4 7" id="KW-0812">Transmembrane</keyword>
<dbReference type="InterPro" id="IPR036259">
    <property type="entry name" value="MFS_trans_sf"/>
</dbReference>
<keyword evidence="5 7" id="KW-1133">Transmembrane helix</keyword>
<evidence type="ECO:0000256" key="3">
    <source>
        <dbReference type="ARBA" id="ARBA00022475"/>
    </source>
</evidence>
<gene>
    <name evidence="8" type="ORF">Llon_0654</name>
</gene>
<dbReference type="EMBL" id="LNYK01000010">
    <property type="protein sequence ID" value="KTD22436.1"/>
    <property type="molecule type" value="Genomic_DNA"/>
</dbReference>
<evidence type="ECO:0000256" key="6">
    <source>
        <dbReference type="ARBA" id="ARBA00023136"/>
    </source>
</evidence>
<evidence type="ECO:0000256" key="1">
    <source>
        <dbReference type="ARBA" id="ARBA00004651"/>
    </source>
</evidence>
<comment type="subcellular location">
    <subcellularLocation>
        <location evidence="1">Cell membrane</location>
        <topology evidence="1">Multi-pass membrane protein</topology>
    </subcellularLocation>
</comment>
<reference evidence="8 9" key="1">
    <citation type="submission" date="2015-11" db="EMBL/GenBank/DDBJ databases">
        <title>Genomic analysis of 38 Legionella species identifies large and diverse effector repertoires.</title>
        <authorList>
            <person name="Burstein D."/>
            <person name="Amaro F."/>
            <person name="Zusman T."/>
            <person name="Lifshitz Z."/>
            <person name="Cohen O."/>
            <person name="Gilbert J.A."/>
            <person name="Pupko T."/>
            <person name="Shuman H.A."/>
            <person name="Segal G."/>
        </authorList>
    </citation>
    <scope>NUCLEOTIDE SEQUENCE [LARGE SCALE GENOMIC DNA]</scope>
    <source>
        <strain evidence="8 9">ATCC 49505</strain>
    </source>
</reference>
<dbReference type="AlphaFoldDB" id="A0A0W0VQG6"/>
<keyword evidence="8" id="KW-0808">Transferase</keyword>
<feature type="transmembrane region" description="Helical" evidence="7">
    <location>
        <begin position="378"/>
        <end position="398"/>
    </location>
</feature>
<dbReference type="Pfam" id="PF07690">
    <property type="entry name" value="MFS_1"/>
    <property type="match status" value="1"/>
</dbReference>
<dbReference type="GO" id="GO:0022857">
    <property type="term" value="F:transmembrane transporter activity"/>
    <property type="evidence" value="ECO:0007669"/>
    <property type="project" value="InterPro"/>
</dbReference>
<evidence type="ECO:0000256" key="4">
    <source>
        <dbReference type="ARBA" id="ARBA00022692"/>
    </source>
</evidence>
<feature type="transmembrane region" description="Helical" evidence="7">
    <location>
        <begin position="262"/>
        <end position="283"/>
    </location>
</feature>
<organism evidence="8 9">
    <name type="scientific">Legionella londiniensis</name>
    <dbReference type="NCBI Taxonomy" id="45068"/>
    <lineage>
        <taxon>Bacteria</taxon>
        <taxon>Pseudomonadati</taxon>
        <taxon>Pseudomonadota</taxon>
        <taxon>Gammaproteobacteria</taxon>
        <taxon>Legionellales</taxon>
        <taxon>Legionellaceae</taxon>
        <taxon>Legionella</taxon>
    </lineage>
</organism>
<dbReference type="CDD" id="cd06173">
    <property type="entry name" value="MFS_MefA_like"/>
    <property type="match status" value="1"/>
</dbReference>
<dbReference type="Gene3D" id="1.20.1250.20">
    <property type="entry name" value="MFS general substrate transporter like domains"/>
    <property type="match status" value="1"/>
</dbReference>
<feature type="transmembrane region" description="Helical" evidence="7">
    <location>
        <begin position="334"/>
        <end position="357"/>
    </location>
</feature>
<feature type="transmembrane region" description="Helical" evidence="7">
    <location>
        <begin position="142"/>
        <end position="163"/>
    </location>
</feature>
<dbReference type="SUPFAM" id="SSF103473">
    <property type="entry name" value="MFS general substrate transporter"/>
    <property type="match status" value="1"/>
</dbReference>
<feature type="transmembrane region" description="Helical" evidence="7">
    <location>
        <begin position="229"/>
        <end position="250"/>
    </location>
</feature>
<dbReference type="InterPro" id="IPR011701">
    <property type="entry name" value="MFS"/>
</dbReference>
<feature type="transmembrane region" description="Helical" evidence="7">
    <location>
        <begin position="55"/>
        <end position="73"/>
    </location>
</feature>
<evidence type="ECO:0000313" key="8">
    <source>
        <dbReference type="EMBL" id="KTD22436.1"/>
    </source>
</evidence>
<dbReference type="GO" id="GO:0005886">
    <property type="term" value="C:plasma membrane"/>
    <property type="evidence" value="ECO:0007669"/>
    <property type="project" value="UniProtKB-SubCell"/>
</dbReference>
<evidence type="ECO:0000313" key="9">
    <source>
        <dbReference type="Proteomes" id="UP000054997"/>
    </source>
</evidence>
<dbReference type="PANTHER" id="PTHR43266">
    <property type="entry name" value="MACROLIDE-EFFLUX PROTEIN"/>
    <property type="match status" value="1"/>
</dbReference>
<dbReference type="PATRIC" id="fig|45068.5.peg.701"/>
<dbReference type="OrthoDB" id="9803968at2"/>
<feature type="transmembrane region" description="Helical" evidence="7">
    <location>
        <begin position="175"/>
        <end position="196"/>
    </location>
</feature>
<evidence type="ECO:0000256" key="2">
    <source>
        <dbReference type="ARBA" id="ARBA00022448"/>
    </source>
</evidence>
<keyword evidence="8" id="KW-0012">Acyltransferase</keyword>
<dbReference type="GO" id="GO:0016746">
    <property type="term" value="F:acyltransferase activity"/>
    <property type="evidence" value="ECO:0007669"/>
    <property type="project" value="UniProtKB-KW"/>
</dbReference>
<proteinExistence type="predicted"/>
<keyword evidence="3" id="KW-1003">Cell membrane</keyword>
<evidence type="ECO:0000256" key="5">
    <source>
        <dbReference type="ARBA" id="ARBA00022989"/>
    </source>
</evidence>
<comment type="caution">
    <text evidence="8">The sequence shown here is derived from an EMBL/GenBank/DDBJ whole genome shotgun (WGS) entry which is preliminary data.</text>
</comment>
<keyword evidence="6 7" id="KW-0472">Membrane</keyword>